<dbReference type="Pfam" id="PF02113">
    <property type="entry name" value="Peptidase_S13"/>
    <property type="match status" value="1"/>
</dbReference>
<keyword evidence="5" id="KW-1185">Reference proteome</keyword>
<name>A0ABW5VBZ9_9FLAO</name>
<dbReference type="PROSITE" id="PS51257">
    <property type="entry name" value="PROKAR_LIPOPROTEIN"/>
    <property type="match status" value="1"/>
</dbReference>
<keyword evidence="4" id="KW-0121">Carboxypeptidase</keyword>
<accession>A0ABW5VBZ9</accession>
<evidence type="ECO:0000256" key="3">
    <source>
        <dbReference type="SAM" id="SignalP"/>
    </source>
</evidence>
<dbReference type="RefSeq" id="WP_251809120.1">
    <property type="nucleotide sequence ID" value="NZ_CP166679.1"/>
</dbReference>
<dbReference type="Proteomes" id="UP001597532">
    <property type="component" value="Unassembled WGS sequence"/>
</dbReference>
<comment type="similarity">
    <text evidence="1">Belongs to the peptidase S13 family.</text>
</comment>
<evidence type="ECO:0000313" key="4">
    <source>
        <dbReference type="EMBL" id="MFD2788820.1"/>
    </source>
</evidence>
<comment type="caution">
    <text evidence="4">The sequence shown here is derived from an EMBL/GenBank/DDBJ whole genome shotgun (WGS) entry which is preliminary data.</text>
</comment>
<keyword evidence="3" id="KW-0732">Signal</keyword>
<keyword evidence="4" id="KW-0645">Protease</keyword>
<dbReference type="InterPro" id="IPR000667">
    <property type="entry name" value="Peptidase_S13"/>
</dbReference>
<organism evidence="4 5">
    <name type="scientific">Arenibacter antarcticus</name>
    <dbReference type="NCBI Taxonomy" id="2040469"/>
    <lineage>
        <taxon>Bacteria</taxon>
        <taxon>Pseudomonadati</taxon>
        <taxon>Bacteroidota</taxon>
        <taxon>Flavobacteriia</taxon>
        <taxon>Flavobacteriales</taxon>
        <taxon>Flavobacteriaceae</taxon>
        <taxon>Arenibacter</taxon>
    </lineage>
</organism>
<dbReference type="EMBL" id="JBHUOK010000008">
    <property type="protein sequence ID" value="MFD2788820.1"/>
    <property type="molecule type" value="Genomic_DNA"/>
</dbReference>
<reference evidence="5" key="1">
    <citation type="journal article" date="2019" name="Int. J. Syst. Evol. Microbiol.">
        <title>The Global Catalogue of Microorganisms (GCM) 10K type strain sequencing project: providing services to taxonomists for standard genome sequencing and annotation.</title>
        <authorList>
            <consortium name="The Broad Institute Genomics Platform"/>
            <consortium name="The Broad Institute Genome Sequencing Center for Infectious Disease"/>
            <person name="Wu L."/>
            <person name="Ma J."/>
        </authorList>
    </citation>
    <scope>NUCLEOTIDE SEQUENCE [LARGE SCALE GENOMIC DNA]</scope>
    <source>
        <strain evidence="5">KCTC 52924</strain>
    </source>
</reference>
<gene>
    <name evidence="4" type="ORF">ACFS1K_03490</name>
</gene>
<sequence>MKHIFLLLSLCILFSSCVTSRLIKPIKNSEVFKQGFTGIVIYDPNKDKVLYAQNEDKYFIPASNTKMFTFYTAYKILGDTVNSLNYRETKDSLVFWGTGNPAFLHPDFNDVSALELLRSTNKKLYWADNSEEVTAYGSGWSWNWYKYYYGPQRTALPMYGNIVRFTKGAGDRDLSYSPHFFAKDIRLNKDMSTLKYTIDRDSDANLFQYNIVLDTVEIETDRPFATSSELTLEMLMDTLGKEVHKIEYKLVAGLPHTKLKGVETDSLFKQMMTISDNFLAEQLLVLASDKLFDSLNIGKVIEYAEKNYLSDLPDKPVWVDGSGLSSHNKFTPRSIIALLKKIREEIPEEKIYAFFPAGGKSGTIKSWYASGNAKPYIYAKTGTLDGTHCLSGYLLTKSNKMLYFSFMHNNYIIGTNALKQEMQKLLFPFYERY</sequence>
<feature type="signal peptide" evidence="3">
    <location>
        <begin position="1"/>
        <end position="20"/>
    </location>
</feature>
<keyword evidence="2 4" id="KW-0378">Hydrolase</keyword>
<dbReference type="EC" id="3.4.16.4" evidence="4"/>
<proteinExistence type="inferred from homology"/>
<dbReference type="InterPro" id="IPR012338">
    <property type="entry name" value="Beta-lactam/transpept-like"/>
</dbReference>
<dbReference type="PANTHER" id="PTHR30023">
    <property type="entry name" value="D-ALANYL-D-ALANINE CARBOXYPEPTIDASE"/>
    <property type="match status" value="1"/>
</dbReference>
<dbReference type="PANTHER" id="PTHR30023:SF0">
    <property type="entry name" value="PENICILLIN-SENSITIVE CARBOXYPEPTIDASE A"/>
    <property type="match status" value="1"/>
</dbReference>
<dbReference type="Gene3D" id="3.40.710.10">
    <property type="entry name" value="DD-peptidase/beta-lactamase superfamily"/>
    <property type="match status" value="2"/>
</dbReference>
<evidence type="ECO:0000313" key="5">
    <source>
        <dbReference type="Proteomes" id="UP001597532"/>
    </source>
</evidence>
<dbReference type="PRINTS" id="PR00922">
    <property type="entry name" value="DADACBPTASE3"/>
</dbReference>
<dbReference type="SUPFAM" id="SSF56601">
    <property type="entry name" value="beta-lactamase/transpeptidase-like"/>
    <property type="match status" value="1"/>
</dbReference>
<feature type="chain" id="PRO_5045851874" evidence="3">
    <location>
        <begin position="21"/>
        <end position="433"/>
    </location>
</feature>
<protein>
    <submittedName>
        <fullName evidence="4">D-alanyl-D-alanine carboxypeptidase</fullName>
        <ecNumber evidence="4">3.4.16.4</ecNumber>
    </submittedName>
</protein>
<dbReference type="GO" id="GO:0009002">
    <property type="term" value="F:serine-type D-Ala-D-Ala carboxypeptidase activity"/>
    <property type="evidence" value="ECO:0007669"/>
    <property type="project" value="UniProtKB-EC"/>
</dbReference>
<evidence type="ECO:0000256" key="1">
    <source>
        <dbReference type="ARBA" id="ARBA00006096"/>
    </source>
</evidence>
<evidence type="ECO:0000256" key="2">
    <source>
        <dbReference type="ARBA" id="ARBA00022801"/>
    </source>
</evidence>